<gene>
    <name evidence="2" type="ORF">Amon01_000251800</name>
</gene>
<name>A0A9W6YX41_AMBMO</name>
<reference evidence="2" key="1">
    <citation type="submission" date="2023-04" db="EMBL/GenBank/DDBJ databases">
        <title>Ambrosiozyma monospora NBRC 1965.</title>
        <authorList>
            <person name="Ichikawa N."/>
            <person name="Sato H."/>
            <person name="Tonouchi N."/>
        </authorList>
    </citation>
    <scope>NUCLEOTIDE SEQUENCE</scope>
    <source>
        <strain evidence="2">NBRC 1965</strain>
    </source>
</reference>
<evidence type="ECO:0000313" key="2">
    <source>
        <dbReference type="EMBL" id="GMG22133.1"/>
    </source>
</evidence>
<organism evidence="2 3">
    <name type="scientific">Ambrosiozyma monospora</name>
    <name type="common">Yeast</name>
    <name type="synonym">Endomycopsis monosporus</name>
    <dbReference type="NCBI Taxonomy" id="43982"/>
    <lineage>
        <taxon>Eukaryota</taxon>
        <taxon>Fungi</taxon>
        <taxon>Dikarya</taxon>
        <taxon>Ascomycota</taxon>
        <taxon>Saccharomycotina</taxon>
        <taxon>Pichiomycetes</taxon>
        <taxon>Pichiales</taxon>
        <taxon>Pichiaceae</taxon>
        <taxon>Ambrosiozyma</taxon>
    </lineage>
</organism>
<evidence type="ECO:0000256" key="1">
    <source>
        <dbReference type="SAM" id="MobiDB-lite"/>
    </source>
</evidence>
<accession>A0A9W6YX41</accession>
<keyword evidence="3" id="KW-1185">Reference proteome</keyword>
<comment type="caution">
    <text evidence="2">The sequence shown here is derived from an EMBL/GenBank/DDBJ whole genome shotgun (WGS) entry which is preliminary data.</text>
</comment>
<dbReference type="EMBL" id="BSXU01000927">
    <property type="protein sequence ID" value="GMG22133.1"/>
    <property type="molecule type" value="Genomic_DNA"/>
</dbReference>
<feature type="region of interest" description="Disordered" evidence="1">
    <location>
        <begin position="99"/>
        <end position="125"/>
    </location>
</feature>
<protein>
    <submittedName>
        <fullName evidence="2">Unnamed protein product</fullName>
    </submittedName>
</protein>
<sequence>MTKLFFNHDLKTVVAQPKLAEDSNSKDTKPDTTIDYTEFKNKVNVLLGPLNISQYTIHLLYEKHVKSAIFPPSSLTDDLILRAVNDYFDNVKEYSKHDSKKSDATKAISDDDVKKSTRVNQKREYQEDSTVNVDLPLEKKPRVDEPWERFIGSLQVDCWCTRSVFGQSLTETTEIHLSKRPDSNTMVYVNLTSQRREIGRCNEDIAKIVGPLLQFGFVRFKPFFVYTPTVR</sequence>
<evidence type="ECO:0000313" key="3">
    <source>
        <dbReference type="Proteomes" id="UP001165063"/>
    </source>
</evidence>
<proteinExistence type="predicted"/>
<dbReference type="Proteomes" id="UP001165063">
    <property type="component" value="Unassembled WGS sequence"/>
</dbReference>
<dbReference type="AlphaFoldDB" id="A0A9W6YX41"/>